<dbReference type="SUPFAM" id="SSF140990">
    <property type="entry name" value="FtsH protease domain-like"/>
    <property type="match status" value="1"/>
</dbReference>
<dbReference type="InterPro" id="IPR003593">
    <property type="entry name" value="AAA+_ATPase"/>
</dbReference>
<feature type="domain" description="AAA+ ATPase" evidence="1">
    <location>
        <begin position="422"/>
        <end position="562"/>
    </location>
</feature>
<dbReference type="SMART" id="SM00382">
    <property type="entry name" value="AAA"/>
    <property type="match status" value="2"/>
</dbReference>
<dbReference type="GO" id="GO:0016887">
    <property type="term" value="F:ATP hydrolysis activity"/>
    <property type="evidence" value="ECO:0007669"/>
    <property type="project" value="InterPro"/>
</dbReference>
<dbReference type="Pfam" id="PF00004">
    <property type="entry name" value="AAA"/>
    <property type="match status" value="1"/>
</dbReference>
<dbReference type="EMBL" id="JAPHEH010000001">
    <property type="protein sequence ID" value="MDG4477049.1"/>
    <property type="molecule type" value="Genomic_DNA"/>
</dbReference>
<dbReference type="Gene3D" id="3.40.50.300">
    <property type="entry name" value="P-loop containing nucleotide triphosphate hydrolases"/>
    <property type="match status" value="2"/>
</dbReference>
<dbReference type="SUPFAM" id="SSF52540">
    <property type="entry name" value="P-loop containing nucleoside triphosphate hydrolases"/>
    <property type="match status" value="2"/>
</dbReference>
<dbReference type="GO" id="GO:0004176">
    <property type="term" value="F:ATP-dependent peptidase activity"/>
    <property type="evidence" value="ECO:0007669"/>
    <property type="project" value="InterPro"/>
</dbReference>
<dbReference type="GO" id="GO:0004222">
    <property type="term" value="F:metalloendopeptidase activity"/>
    <property type="evidence" value="ECO:0007669"/>
    <property type="project" value="InterPro"/>
</dbReference>
<dbReference type="GO" id="GO:0006508">
    <property type="term" value="P:proteolysis"/>
    <property type="evidence" value="ECO:0007669"/>
    <property type="project" value="InterPro"/>
</dbReference>
<dbReference type="InterPro" id="IPR003959">
    <property type="entry name" value="ATPase_AAA_core"/>
</dbReference>
<dbReference type="InterPro" id="IPR027417">
    <property type="entry name" value="P-loop_NTPase"/>
</dbReference>
<dbReference type="Pfam" id="PF01434">
    <property type="entry name" value="Peptidase_M41"/>
    <property type="match status" value="1"/>
</dbReference>
<feature type="domain" description="AAA+ ATPase" evidence="1">
    <location>
        <begin position="52"/>
        <end position="193"/>
    </location>
</feature>
<dbReference type="AlphaFoldDB" id="A0A9X4MLK8"/>
<dbReference type="Proteomes" id="UP001154240">
    <property type="component" value="Unassembled WGS sequence"/>
</dbReference>
<proteinExistence type="predicted"/>
<name>A0A9X4MLK8_9BACT</name>
<reference evidence="2" key="1">
    <citation type="journal article" date="2022" name="bioRxiv">
        <title>Thiovibrio frasassiensisgen. nov., sp. nov., an autotrophic, elemental sulfur disproportionating bacterium isolated from sulfidic karst sediment, and proposal of Thiovibrionaceae fam. nov.</title>
        <authorList>
            <person name="Aronson H."/>
            <person name="Thomas C."/>
            <person name="Bhattacharyya M."/>
            <person name="Eckstein S."/>
            <person name="Jensen S."/>
            <person name="Barco R."/>
            <person name="Macalady J."/>
            <person name="Amend J."/>
        </authorList>
    </citation>
    <scope>NUCLEOTIDE SEQUENCE</scope>
    <source>
        <strain evidence="2">RS19-109</strain>
    </source>
</reference>
<protein>
    <submittedName>
        <fullName evidence="2">AAA family ATPase</fullName>
    </submittedName>
</protein>
<gene>
    <name evidence="2" type="ORF">OLX77_12885</name>
</gene>
<dbReference type="InterPro" id="IPR001270">
    <property type="entry name" value="ClpA/B"/>
</dbReference>
<evidence type="ECO:0000259" key="1">
    <source>
        <dbReference type="SMART" id="SM00382"/>
    </source>
</evidence>
<accession>A0A9X4MLK8</accession>
<dbReference type="Pfam" id="PF07724">
    <property type="entry name" value="AAA_2"/>
    <property type="match status" value="1"/>
</dbReference>
<reference evidence="2" key="2">
    <citation type="submission" date="2022-10" db="EMBL/GenBank/DDBJ databases">
        <authorList>
            <person name="Aronson H.S."/>
        </authorList>
    </citation>
    <scope>NUCLEOTIDE SEQUENCE</scope>
    <source>
        <strain evidence="2">RS19-109</strain>
    </source>
</reference>
<evidence type="ECO:0000313" key="2">
    <source>
        <dbReference type="EMBL" id="MDG4477049.1"/>
    </source>
</evidence>
<organism evidence="2 3">
    <name type="scientific">Thiovibrio frasassiensis</name>
    <dbReference type="NCBI Taxonomy" id="2984131"/>
    <lineage>
        <taxon>Bacteria</taxon>
        <taxon>Pseudomonadati</taxon>
        <taxon>Thermodesulfobacteriota</taxon>
        <taxon>Desulfobulbia</taxon>
        <taxon>Desulfobulbales</taxon>
        <taxon>Thiovibrionaceae</taxon>
        <taxon>Thiovibrio</taxon>
    </lineage>
</organism>
<dbReference type="Gene3D" id="1.20.58.760">
    <property type="entry name" value="Peptidase M41"/>
    <property type="match status" value="1"/>
</dbReference>
<dbReference type="InterPro" id="IPR000642">
    <property type="entry name" value="Peptidase_M41"/>
</dbReference>
<evidence type="ECO:0000313" key="3">
    <source>
        <dbReference type="Proteomes" id="UP001154240"/>
    </source>
</evidence>
<dbReference type="InterPro" id="IPR037219">
    <property type="entry name" value="Peptidase_M41-like"/>
</dbReference>
<dbReference type="RefSeq" id="WP_307634014.1">
    <property type="nucleotide sequence ID" value="NZ_JAPHEH010000001.1"/>
</dbReference>
<keyword evidence="3" id="KW-1185">Reference proteome</keyword>
<comment type="caution">
    <text evidence="2">The sequence shown here is derived from an EMBL/GenBank/DDBJ whole genome shotgun (WGS) entry which is preliminary data.</text>
</comment>
<dbReference type="PRINTS" id="PR00300">
    <property type="entry name" value="CLPPROTEASEA"/>
</dbReference>
<dbReference type="PANTHER" id="PTHR23076:SF97">
    <property type="entry name" value="ATP-DEPENDENT ZINC METALLOPROTEASE YME1L1"/>
    <property type="match status" value="1"/>
</dbReference>
<sequence>MLPSQPPKNQLKQFETLRKELKKIVLDQDDAIDEVVDAFIHLAFRPPKEAPPKAIFTFLGPPGVGKIYLARVLCRMLKEYDGFKRFDLERYSDPESADQLLAPQVIGEEIQEGELIRFLRATPRAIILFESIEMASNQLQMALLELITKEEPDNGINCREVIVIFTSTLGSTLYQGKEFLSTFRRNKTRAQSLIMEAMAKEKKVAGDVIQEAIAPKLLTTLAQNYIILFNRLGMNAMVRIGTDSLAQVGEYFRQKGITLEFPELKGLVTLLVLSLGPAITAKKVKQKLPDEVLFKITRTLRQLPSSPSKIIFKLTKKAEASLHKLTEAGDQLLPLIYKNNQTVELTWKEYLRGETLIFSLAKAEPRSLPMGKGLLRSERPAIEFSEIGFENIAGNRQTKTTLKQIINTLKKPELVKKFSISMPKGMLLYGPPGVGKTLLGKAFAREAGRPYIYVSRTELFDSEYIRLVYLKAREYAPSIVFLDGIDVKGLMEGMLTGVPADQIALEIDALSDEPEESVFTVVTAVSREEVPPLLIEPDRIDTFVEAPELDREARRFFVEQILKKPNNGKIDVDKVVRYISGMNGYELQRIGKEASLHAIRHGLKCISEEILIEQINIIKYGSKLEKTHIRNLEEDLRMTAFHEAGHAVLSYLLLPNTKIEQVTIAPRLRVLGFISYSFEDFPSNLSKEEVFNNICVLMAGRMASMKKFGAKGMDTGAASDLEEATHQAYTAIANLGMDEELGFVHTDTLSRNVNKQLFREVVERQVRLWIDKATRKAGEMIEANWQQIETLANILIRQEIVDGGELEKIMQKKRGAK</sequence>
<dbReference type="Gene3D" id="1.10.8.60">
    <property type="match status" value="1"/>
</dbReference>
<dbReference type="PANTHER" id="PTHR23076">
    <property type="entry name" value="METALLOPROTEASE M41 FTSH"/>
    <property type="match status" value="1"/>
</dbReference>
<dbReference type="GO" id="GO:0005524">
    <property type="term" value="F:ATP binding"/>
    <property type="evidence" value="ECO:0007669"/>
    <property type="project" value="InterPro"/>
</dbReference>